<evidence type="ECO:0000256" key="1">
    <source>
        <dbReference type="ARBA" id="ARBA00008950"/>
    </source>
</evidence>
<dbReference type="PROSITE" id="PS01269">
    <property type="entry name" value="UPF0025"/>
    <property type="match status" value="1"/>
</dbReference>
<dbReference type="InterPro" id="IPR029052">
    <property type="entry name" value="Metallo-depent_PP-like"/>
</dbReference>
<gene>
    <name evidence="6" type="primary">yfcE</name>
    <name evidence="6" type="ORF">EMLFYP7_03664</name>
</gene>
<dbReference type="GO" id="GO:0046872">
    <property type="term" value="F:metal ion binding"/>
    <property type="evidence" value="ECO:0007669"/>
    <property type="project" value="UniProtKB-KW"/>
</dbReference>
<dbReference type="AlphaFoldDB" id="A0A6N3H7Z3"/>
<evidence type="ECO:0000256" key="4">
    <source>
        <dbReference type="RuleBase" id="RU362039"/>
    </source>
</evidence>
<dbReference type="Pfam" id="PF12850">
    <property type="entry name" value="Metallophos_2"/>
    <property type="match status" value="1"/>
</dbReference>
<keyword evidence="3 6" id="KW-0378">Hydrolase</keyword>
<dbReference type="InterPro" id="IPR000979">
    <property type="entry name" value="Phosphodiesterase_MJ0936/Vps29"/>
</dbReference>
<protein>
    <recommendedName>
        <fullName evidence="4">Phosphoesterase</fullName>
        <ecNumber evidence="4">3.1.4.-</ecNumber>
    </recommendedName>
</protein>
<dbReference type="NCBIfam" id="TIGR00040">
    <property type="entry name" value="yfcE"/>
    <property type="match status" value="1"/>
</dbReference>
<keyword evidence="2 4" id="KW-0479">Metal-binding</keyword>
<dbReference type="NCBIfam" id="NF006988">
    <property type="entry name" value="PRK09453.1"/>
    <property type="match status" value="1"/>
</dbReference>
<dbReference type="PANTHER" id="PTHR11124">
    <property type="entry name" value="VACUOLAR SORTING PROTEIN VPS29"/>
    <property type="match status" value="1"/>
</dbReference>
<proteinExistence type="inferred from homology"/>
<evidence type="ECO:0000259" key="5">
    <source>
        <dbReference type="Pfam" id="PF12850"/>
    </source>
</evidence>
<feature type="domain" description="Calcineurin-like phosphoesterase" evidence="5">
    <location>
        <begin position="1"/>
        <end position="161"/>
    </location>
</feature>
<organism evidence="6">
    <name type="scientific">Phytobacter massiliensis</name>
    <dbReference type="NCBI Taxonomy" id="1485952"/>
    <lineage>
        <taxon>Bacteria</taxon>
        <taxon>Pseudomonadati</taxon>
        <taxon>Pseudomonadota</taxon>
        <taxon>Gammaproteobacteria</taxon>
        <taxon>Enterobacterales</taxon>
        <taxon>Enterobacteriaceae</taxon>
        <taxon>Phytobacter</taxon>
    </lineage>
</organism>
<dbReference type="EMBL" id="CACRTZ010000037">
    <property type="protein sequence ID" value="VYU72290.1"/>
    <property type="molecule type" value="Genomic_DNA"/>
</dbReference>
<evidence type="ECO:0000256" key="3">
    <source>
        <dbReference type="ARBA" id="ARBA00022801"/>
    </source>
</evidence>
<dbReference type="InterPro" id="IPR024654">
    <property type="entry name" value="Calcineurin-like_PHP_lpxH"/>
</dbReference>
<dbReference type="InterPro" id="IPR020935">
    <property type="entry name" value="PdiEstase_YfcE_CS"/>
</dbReference>
<comment type="cofactor">
    <cofactor evidence="4">
        <name>a divalent metal cation</name>
        <dbReference type="ChEBI" id="CHEBI:60240"/>
    </cofactor>
</comment>
<evidence type="ECO:0000256" key="2">
    <source>
        <dbReference type="ARBA" id="ARBA00022723"/>
    </source>
</evidence>
<dbReference type="InterPro" id="IPR041802">
    <property type="entry name" value="MPP_YfcE"/>
</dbReference>
<accession>A0A6N3H7Z3</accession>
<dbReference type="Gene3D" id="3.60.21.10">
    <property type="match status" value="1"/>
</dbReference>
<dbReference type="EC" id="3.1.4.-" evidence="4"/>
<dbReference type="CDD" id="cd00841">
    <property type="entry name" value="MPP_YfcE"/>
    <property type="match status" value="1"/>
</dbReference>
<dbReference type="RefSeq" id="WP_156566977.1">
    <property type="nucleotide sequence ID" value="NZ_CACRTZ010000037.1"/>
</dbReference>
<evidence type="ECO:0000313" key="6">
    <source>
        <dbReference type="EMBL" id="VYU72290.1"/>
    </source>
</evidence>
<sequence length="183" mass="19958">MKLMFASDIHGSLPATEQVLAHFARSGAQWLVLLGDILNHGPRNALPEGYAPAEVAQRLNEQAARIIAVRGNCDSEVDQMLLTFPLSAPWQQVLLSGQRLFLTHGHLFSPDNLPPLAQNDVLVYGHTHLPVAQRQGDIFHFNPGSVSIPKGGFAASYGMLEEGMLRVMALNDHRVIAQVAINP</sequence>
<reference evidence="6" key="1">
    <citation type="submission" date="2019-11" db="EMBL/GenBank/DDBJ databases">
        <authorList>
            <person name="Feng L."/>
        </authorList>
    </citation>
    <scope>NUCLEOTIDE SEQUENCE</scope>
    <source>
        <strain evidence="6">EMassiliensisLFYP7</strain>
    </source>
</reference>
<name>A0A6N3H7Z3_9ENTR</name>
<dbReference type="SUPFAM" id="SSF56300">
    <property type="entry name" value="Metallo-dependent phosphatases"/>
    <property type="match status" value="1"/>
</dbReference>
<comment type="similarity">
    <text evidence="1 4">Belongs to the metallophosphoesterase superfamily. YfcE family.</text>
</comment>
<dbReference type="GO" id="GO:0016787">
    <property type="term" value="F:hydrolase activity"/>
    <property type="evidence" value="ECO:0007669"/>
    <property type="project" value="UniProtKB-UniRule"/>
</dbReference>